<dbReference type="PROSITE" id="PS01081">
    <property type="entry name" value="HTH_TETR_1"/>
    <property type="match status" value="1"/>
</dbReference>
<comment type="caution">
    <text evidence="4">The sequence shown here is derived from an EMBL/GenBank/DDBJ whole genome shotgun (WGS) entry which is preliminary data.</text>
</comment>
<evidence type="ECO:0000259" key="3">
    <source>
        <dbReference type="PROSITE" id="PS50977"/>
    </source>
</evidence>
<proteinExistence type="predicted"/>
<dbReference type="Pfam" id="PF00440">
    <property type="entry name" value="TetR_N"/>
    <property type="match status" value="1"/>
</dbReference>
<feature type="DNA-binding region" description="H-T-H motif" evidence="2">
    <location>
        <begin position="59"/>
        <end position="78"/>
    </location>
</feature>
<evidence type="ECO:0000256" key="1">
    <source>
        <dbReference type="ARBA" id="ARBA00023125"/>
    </source>
</evidence>
<dbReference type="InterPro" id="IPR023772">
    <property type="entry name" value="DNA-bd_HTH_TetR-type_CS"/>
</dbReference>
<dbReference type="InterPro" id="IPR009057">
    <property type="entry name" value="Homeodomain-like_sf"/>
</dbReference>
<keyword evidence="1 2" id="KW-0238">DNA-binding</keyword>
<dbReference type="PANTHER" id="PTHR30328:SF54">
    <property type="entry name" value="HTH-TYPE TRANSCRIPTIONAL REPRESSOR SCO4008"/>
    <property type="match status" value="1"/>
</dbReference>
<evidence type="ECO:0000313" key="4">
    <source>
        <dbReference type="EMBL" id="TWI86975.1"/>
    </source>
</evidence>
<dbReference type="GO" id="GO:0003677">
    <property type="term" value="F:DNA binding"/>
    <property type="evidence" value="ECO:0007669"/>
    <property type="project" value="UniProtKB-UniRule"/>
</dbReference>
<dbReference type="SUPFAM" id="SSF46689">
    <property type="entry name" value="Homeodomain-like"/>
    <property type="match status" value="1"/>
</dbReference>
<accession>A0A562T0B1</accession>
<dbReference type="PANTHER" id="PTHR30328">
    <property type="entry name" value="TRANSCRIPTIONAL REPRESSOR"/>
    <property type="match status" value="1"/>
</dbReference>
<reference evidence="4 5" key="1">
    <citation type="journal article" date="2013" name="Stand. Genomic Sci.">
        <title>Genomic Encyclopedia of Type Strains, Phase I: The one thousand microbial genomes (KMG-I) project.</title>
        <authorList>
            <person name="Kyrpides N.C."/>
            <person name="Woyke T."/>
            <person name="Eisen J.A."/>
            <person name="Garrity G."/>
            <person name="Lilburn T.G."/>
            <person name="Beck B.J."/>
            <person name="Whitman W.B."/>
            <person name="Hugenholtz P."/>
            <person name="Klenk H.P."/>
        </authorList>
    </citation>
    <scope>NUCLEOTIDE SEQUENCE [LARGE SCALE GENOMIC DNA]</scope>
    <source>
        <strain evidence="4 5">DSM 13484</strain>
    </source>
</reference>
<dbReference type="Pfam" id="PF17938">
    <property type="entry name" value="TetR_C_29"/>
    <property type="match status" value="1"/>
</dbReference>
<dbReference type="PRINTS" id="PR00455">
    <property type="entry name" value="HTHTETR"/>
</dbReference>
<dbReference type="InterPro" id="IPR036271">
    <property type="entry name" value="Tet_transcr_reg_TetR-rel_C_sf"/>
</dbReference>
<dbReference type="Gene3D" id="1.10.357.10">
    <property type="entry name" value="Tetracycline Repressor, domain 2"/>
    <property type="match status" value="1"/>
</dbReference>
<dbReference type="EMBL" id="VLLG01000004">
    <property type="protein sequence ID" value="TWI86975.1"/>
    <property type="molecule type" value="Genomic_DNA"/>
</dbReference>
<dbReference type="InterPro" id="IPR041474">
    <property type="entry name" value="NicS_C"/>
</dbReference>
<name>A0A562T0B1_CHIJA</name>
<feature type="domain" description="HTH tetR-type" evidence="3">
    <location>
        <begin position="36"/>
        <end position="96"/>
    </location>
</feature>
<organism evidence="4 5">
    <name type="scientific">Chitinophaga japonensis</name>
    <name type="common">Flexibacter japonensis</name>
    <dbReference type="NCBI Taxonomy" id="104662"/>
    <lineage>
        <taxon>Bacteria</taxon>
        <taxon>Pseudomonadati</taxon>
        <taxon>Bacteroidota</taxon>
        <taxon>Chitinophagia</taxon>
        <taxon>Chitinophagales</taxon>
        <taxon>Chitinophagaceae</taxon>
        <taxon>Chitinophaga</taxon>
    </lineage>
</organism>
<keyword evidence="5" id="KW-1185">Reference proteome</keyword>
<protein>
    <submittedName>
        <fullName evidence="4">TetR family transcriptional regulator</fullName>
    </submittedName>
</protein>
<dbReference type="AlphaFoldDB" id="A0A562T0B1"/>
<dbReference type="SUPFAM" id="SSF48498">
    <property type="entry name" value="Tetracyclin repressor-like, C-terminal domain"/>
    <property type="match status" value="1"/>
</dbReference>
<evidence type="ECO:0000313" key="5">
    <source>
        <dbReference type="Proteomes" id="UP000316778"/>
    </source>
</evidence>
<sequence length="240" mass="27993">MFKLNKRLILCLEQLFKQAFNNDVLKSTEGAIMDFNQKQLQILETAERLFAMRGFHGASVRDIAQEADVNIAMISYYFGSKERLIESIFLKRILDVKTGLDELVKDKHLAPLEKMNRLIDLFVARISERPHFCRMMVRAQATEEGIPTDLITDVKKQMYEMVKKLITEGQKKGAFVSDLDPLMLVNTIVGTTNHITISQNFLRKMWNMEQMTDEKFREHLREKVSNHLKKMFKVVLTHEP</sequence>
<gene>
    <name evidence="4" type="ORF">LX66_4242</name>
</gene>
<dbReference type="Proteomes" id="UP000316778">
    <property type="component" value="Unassembled WGS sequence"/>
</dbReference>
<dbReference type="PROSITE" id="PS50977">
    <property type="entry name" value="HTH_TETR_2"/>
    <property type="match status" value="1"/>
</dbReference>
<dbReference type="InterPro" id="IPR050109">
    <property type="entry name" value="HTH-type_TetR-like_transc_reg"/>
</dbReference>
<evidence type="ECO:0000256" key="2">
    <source>
        <dbReference type="PROSITE-ProRule" id="PRU00335"/>
    </source>
</evidence>
<dbReference type="InterPro" id="IPR001647">
    <property type="entry name" value="HTH_TetR"/>
</dbReference>